<dbReference type="InterPro" id="IPR001174">
    <property type="entry name" value="HddA/FKP"/>
</dbReference>
<gene>
    <name evidence="9" type="ORF">SAMN05444167_0456</name>
</gene>
<keyword evidence="1" id="KW-0808">Transferase</keyword>
<feature type="coiled-coil region" evidence="6">
    <location>
        <begin position="212"/>
        <end position="239"/>
    </location>
</feature>
<dbReference type="PANTHER" id="PTHR32463">
    <property type="entry name" value="L-FUCOSE KINASE"/>
    <property type="match status" value="1"/>
</dbReference>
<evidence type="ECO:0000256" key="4">
    <source>
        <dbReference type="ARBA" id="ARBA00022840"/>
    </source>
</evidence>
<keyword evidence="3 9" id="KW-0418">Kinase</keyword>
<dbReference type="RefSeq" id="WP_083343719.1">
    <property type="nucleotide sequence ID" value="NZ_LT629690.1"/>
</dbReference>
<dbReference type="InterPro" id="IPR052203">
    <property type="entry name" value="GHMP_Kinase-Related"/>
</dbReference>
<proteinExistence type="inferred from homology"/>
<dbReference type="InterPro" id="IPR036554">
    <property type="entry name" value="GHMP_kinase_C_sf"/>
</dbReference>
<feature type="domain" description="GHMP kinase N-terminal" evidence="7">
    <location>
        <begin position="86"/>
        <end position="169"/>
    </location>
</feature>
<reference evidence="9 10" key="1">
    <citation type="submission" date="2016-10" db="EMBL/GenBank/DDBJ databases">
        <authorList>
            <person name="de Groot N.N."/>
        </authorList>
    </citation>
    <scope>NUCLEOTIDE SEQUENCE [LARGE SCALE GENOMIC DNA]</scope>
    <source>
        <strain evidence="9 10">GAS232</strain>
    </source>
</reference>
<evidence type="ECO:0000259" key="8">
    <source>
        <dbReference type="Pfam" id="PF08544"/>
    </source>
</evidence>
<keyword evidence="2" id="KW-0547">Nucleotide-binding</keyword>
<dbReference type="AlphaFoldDB" id="A0A1G7FUR7"/>
<accession>A0A1G7FUR7</accession>
<organism evidence="9 10">
    <name type="scientific">Terriglobus roseus</name>
    <dbReference type="NCBI Taxonomy" id="392734"/>
    <lineage>
        <taxon>Bacteria</taxon>
        <taxon>Pseudomonadati</taxon>
        <taxon>Acidobacteriota</taxon>
        <taxon>Terriglobia</taxon>
        <taxon>Terriglobales</taxon>
        <taxon>Acidobacteriaceae</taxon>
        <taxon>Terriglobus</taxon>
    </lineage>
</organism>
<dbReference type="GO" id="GO:0050201">
    <property type="term" value="F:fucokinase activity"/>
    <property type="evidence" value="ECO:0007669"/>
    <property type="project" value="TreeGrafter"/>
</dbReference>
<dbReference type="EMBL" id="LT629690">
    <property type="protein sequence ID" value="SDE79673.1"/>
    <property type="molecule type" value="Genomic_DNA"/>
</dbReference>
<evidence type="ECO:0000313" key="10">
    <source>
        <dbReference type="Proteomes" id="UP000182427"/>
    </source>
</evidence>
<name>A0A1G7FUR7_9BACT</name>
<evidence type="ECO:0000256" key="3">
    <source>
        <dbReference type="ARBA" id="ARBA00022777"/>
    </source>
</evidence>
<dbReference type="InterPro" id="IPR020568">
    <property type="entry name" value="Ribosomal_Su5_D2-typ_SF"/>
</dbReference>
<protein>
    <submittedName>
        <fullName evidence="9">D-glycero-alpha-D-manno-heptose-7-phosphate kinase</fullName>
    </submittedName>
</protein>
<dbReference type="OrthoDB" id="9812992at2"/>
<evidence type="ECO:0000256" key="5">
    <source>
        <dbReference type="ARBA" id="ARBA00038121"/>
    </source>
</evidence>
<dbReference type="GO" id="GO:0042352">
    <property type="term" value="P:GDP-L-fucose salvage"/>
    <property type="evidence" value="ECO:0007669"/>
    <property type="project" value="TreeGrafter"/>
</dbReference>
<dbReference type="PRINTS" id="PR00960">
    <property type="entry name" value="LMBPPROTEIN"/>
</dbReference>
<dbReference type="InterPro" id="IPR006204">
    <property type="entry name" value="GHMP_kinase_N_dom"/>
</dbReference>
<dbReference type="PIRSF" id="PIRSF036406">
    <property type="entry name" value="Hept_kin"/>
    <property type="match status" value="1"/>
</dbReference>
<dbReference type="SUPFAM" id="SSF55060">
    <property type="entry name" value="GHMP Kinase, C-terminal domain"/>
    <property type="match status" value="1"/>
</dbReference>
<dbReference type="Pfam" id="PF00288">
    <property type="entry name" value="GHMP_kinases_N"/>
    <property type="match status" value="1"/>
</dbReference>
<dbReference type="InterPro" id="IPR014606">
    <property type="entry name" value="Heptose_7-P_kinase"/>
</dbReference>
<dbReference type="PANTHER" id="PTHR32463:SF0">
    <property type="entry name" value="L-FUCOSE KINASE"/>
    <property type="match status" value="1"/>
</dbReference>
<evidence type="ECO:0000256" key="2">
    <source>
        <dbReference type="ARBA" id="ARBA00022741"/>
    </source>
</evidence>
<keyword evidence="10" id="KW-1185">Reference proteome</keyword>
<dbReference type="Proteomes" id="UP000182427">
    <property type="component" value="Chromosome I"/>
</dbReference>
<keyword evidence="6" id="KW-0175">Coiled coil</keyword>
<evidence type="ECO:0000256" key="1">
    <source>
        <dbReference type="ARBA" id="ARBA00022679"/>
    </source>
</evidence>
<evidence type="ECO:0000259" key="7">
    <source>
        <dbReference type="Pfam" id="PF00288"/>
    </source>
</evidence>
<dbReference type="SUPFAM" id="SSF54211">
    <property type="entry name" value="Ribosomal protein S5 domain 2-like"/>
    <property type="match status" value="1"/>
</dbReference>
<keyword evidence="4" id="KW-0067">ATP-binding</keyword>
<feature type="domain" description="GHMP kinase C-terminal" evidence="8">
    <location>
        <begin position="243"/>
        <end position="322"/>
    </location>
</feature>
<dbReference type="Pfam" id="PF08544">
    <property type="entry name" value="GHMP_kinases_C"/>
    <property type="match status" value="1"/>
</dbReference>
<dbReference type="InterPro" id="IPR013750">
    <property type="entry name" value="GHMP_kinase_C_dom"/>
</dbReference>
<evidence type="ECO:0000313" key="9">
    <source>
        <dbReference type="EMBL" id="SDE79673.1"/>
    </source>
</evidence>
<sequence length="344" mass="37594">MPLYRARAPLRLGLAGGGTDVSPYCDLFGGAVLNATISLFAHTTLQTNTNNCIRFVAQDLNIVEEFPVDAPIPEDNKLSLHRGVYNRMIADYREGKREPLTLITHCDAPAGSGLGSSSTMVVSMLRAFDEAWSLALGEYDLAQLAFAIERIDIGLHGGRQDQYAAAFGGFNFMEFHDTTQVLVNPLRVRPDIISELEASLILFYTGKSRSSAAIIEEESKNVRDKNEDAMDAMHRTKQEAFHMKAALLRGEVHGMGDIMKEAWRQKKRLASSISNATIDALYDTALREGAYCGKVSGAGGGGFMMFLVDPARRLRVEAALNATEAGRTMACSFMGEGATAWRAR</sequence>
<comment type="similarity">
    <text evidence="5">Belongs to the GHMP kinase family.</text>
</comment>
<evidence type="ECO:0000256" key="6">
    <source>
        <dbReference type="SAM" id="Coils"/>
    </source>
</evidence>
<dbReference type="GO" id="GO:0005524">
    <property type="term" value="F:ATP binding"/>
    <property type="evidence" value="ECO:0007669"/>
    <property type="project" value="UniProtKB-KW"/>
</dbReference>
<dbReference type="Gene3D" id="3.30.230.120">
    <property type="match status" value="1"/>
</dbReference>